<evidence type="ECO:0000313" key="2">
    <source>
        <dbReference type="EMBL" id="GIY81563.1"/>
    </source>
</evidence>
<dbReference type="EMBL" id="BPLQ01014642">
    <property type="protein sequence ID" value="GIY81563.1"/>
    <property type="molecule type" value="Genomic_DNA"/>
</dbReference>
<protein>
    <submittedName>
        <fullName evidence="2">ATP-dependent DNA helicase</fullName>
    </submittedName>
</protein>
<evidence type="ECO:0000313" key="3">
    <source>
        <dbReference type="Proteomes" id="UP001054837"/>
    </source>
</evidence>
<dbReference type="AlphaFoldDB" id="A0AAV4WGQ7"/>
<proteinExistence type="predicted"/>
<evidence type="ECO:0000256" key="1">
    <source>
        <dbReference type="SAM" id="MobiDB-lite"/>
    </source>
</evidence>
<feature type="region of interest" description="Disordered" evidence="1">
    <location>
        <begin position="154"/>
        <end position="207"/>
    </location>
</feature>
<dbReference type="Proteomes" id="UP001054837">
    <property type="component" value="Unassembled WGS sequence"/>
</dbReference>
<sequence length="207" mass="23676">MFPNQDLRIHVSAANFKTKLRVAVLYAKPGSSDDDITDAIDESFESKNRVYETVLTGDFNIDMGTTTRARTSIDALFSTHSVRTCGLYDSIFCHHLPLYVQIPQEKTRLRTVDPPEDDDPRLECGPDPWNFAARIDLEFDDDDHWISDVDEGHQWHPQVHRGQRPRVGEPGHPEPEEGAELGRRQVPVHRAQQHRGETHRKRAGGHR</sequence>
<feature type="compositionally biased region" description="Basic and acidic residues" evidence="1">
    <location>
        <begin position="166"/>
        <end position="183"/>
    </location>
</feature>
<name>A0AAV4WGQ7_9ARAC</name>
<reference evidence="2 3" key="1">
    <citation type="submission" date="2021-06" db="EMBL/GenBank/DDBJ databases">
        <title>Caerostris darwini draft genome.</title>
        <authorList>
            <person name="Kono N."/>
            <person name="Arakawa K."/>
        </authorList>
    </citation>
    <scope>NUCLEOTIDE SEQUENCE [LARGE SCALE GENOMIC DNA]</scope>
</reference>
<keyword evidence="2" id="KW-0347">Helicase</keyword>
<keyword evidence="2" id="KW-0067">ATP-binding</keyword>
<keyword evidence="2" id="KW-0378">Hydrolase</keyword>
<gene>
    <name evidence="2" type="primary">pif1_48</name>
    <name evidence="2" type="ORF">CDAR_418371</name>
</gene>
<accession>A0AAV4WGQ7</accession>
<dbReference type="GO" id="GO:0004386">
    <property type="term" value="F:helicase activity"/>
    <property type="evidence" value="ECO:0007669"/>
    <property type="project" value="UniProtKB-KW"/>
</dbReference>
<keyword evidence="2" id="KW-0547">Nucleotide-binding</keyword>
<comment type="caution">
    <text evidence="2">The sequence shown here is derived from an EMBL/GenBank/DDBJ whole genome shotgun (WGS) entry which is preliminary data.</text>
</comment>
<feature type="compositionally biased region" description="Basic residues" evidence="1">
    <location>
        <begin position="191"/>
        <end position="207"/>
    </location>
</feature>
<organism evidence="2 3">
    <name type="scientific">Caerostris darwini</name>
    <dbReference type="NCBI Taxonomy" id="1538125"/>
    <lineage>
        <taxon>Eukaryota</taxon>
        <taxon>Metazoa</taxon>
        <taxon>Ecdysozoa</taxon>
        <taxon>Arthropoda</taxon>
        <taxon>Chelicerata</taxon>
        <taxon>Arachnida</taxon>
        <taxon>Araneae</taxon>
        <taxon>Araneomorphae</taxon>
        <taxon>Entelegynae</taxon>
        <taxon>Araneoidea</taxon>
        <taxon>Araneidae</taxon>
        <taxon>Caerostris</taxon>
    </lineage>
</organism>
<keyword evidence="3" id="KW-1185">Reference proteome</keyword>